<evidence type="ECO:0000313" key="3">
    <source>
        <dbReference type="Proteomes" id="UP000270743"/>
    </source>
</evidence>
<organism evidence="2 3">
    <name type="scientific">Paracoccus haematequi</name>
    <dbReference type="NCBI Taxonomy" id="2491866"/>
    <lineage>
        <taxon>Bacteria</taxon>
        <taxon>Pseudomonadati</taxon>
        <taxon>Pseudomonadota</taxon>
        <taxon>Alphaproteobacteria</taxon>
        <taxon>Rhodobacterales</taxon>
        <taxon>Paracoccaceae</taxon>
        <taxon>Paracoccus</taxon>
    </lineage>
</organism>
<feature type="signal peptide" evidence="1">
    <location>
        <begin position="1"/>
        <end position="23"/>
    </location>
</feature>
<sequence length="666" mass="70437">MTRSFPALLGSVATLCLVSPALAAEARYYTSQSVTCDGRSHVLELRVAPDEEPNIRLFWRGQNNRISGRDWHLPAEFLAGQPVVLDQAATYPKARLEGLEGDAPTLRPMGFDGAPLPDCEAFVFAPADAPAVRYDAVLAMLEPDAPSPADLAAARAAAEALPPPALLPPLDQQTKRQAVQEGLKTMGARMVDHARILAGEIEGDEAAALLPAMRDAWRASRDRTEAELLTELQDSRALALLMAGRDVTAMAETAPARLCATVDGTGTHVMSQGFGRAGEETLLEIASGLVAQAWPRIEARIAGMDKLRATIAHLAATPVTLAAYRAANWLTIDAAALRDTGLSREEIDRVLRPATTRLLETAVPVLAQELAQGVADETDIAAITGHCARRIGAVLAGMDAALAARITQGCEEIAAAHLERVGTARIAEMAARAEAAGESFDDALATDGYAVLPDFGPRPASDAFDAAVAALRAAAQEAEARVAPKRARVLATEAERLAAAYADLEPGSVDSAVLLNCTRYPEAPLLAGLHRQCQELSAAFQQQHSEAHCARLYAKAEAEDGLRDAALDVGQRGMVPLRRLVCHLPLAATLTRHGGLFRETRYEVSLQAQGKTGARTLSGTLAPAGAPGVWRLTGITLEPGPLRADLDPDAPATLDLCLAHADRCVD</sequence>
<dbReference type="OrthoDB" id="7974927at2"/>
<proteinExistence type="predicted"/>
<accession>A0A447IIW1</accession>
<dbReference type="AlphaFoldDB" id="A0A447IIW1"/>
<dbReference type="EMBL" id="UZWE01000020">
    <property type="protein sequence ID" value="VDS07419.1"/>
    <property type="molecule type" value="Genomic_DNA"/>
</dbReference>
<feature type="chain" id="PRO_5019401280" evidence="1">
    <location>
        <begin position="24"/>
        <end position="666"/>
    </location>
</feature>
<protein>
    <submittedName>
        <fullName evidence="2">Uncharacterized protein</fullName>
    </submittedName>
</protein>
<evidence type="ECO:0000256" key="1">
    <source>
        <dbReference type="SAM" id="SignalP"/>
    </source>
</evidence>
<evidence type="ECO:0000313" key="2">
    <source>
        <dbReference type="EMBL" id="VDS07419.1"/>
    </source>
</evidence>
<dbReference type="RefSeq" id="WP_126153127.1">
    <property type="nucleotide sequence ID" value="NZ_UZWE01000020.1"/>
</dbReference>
<gene>
    <name evidence="2" type="ORF">PARHAE_00595</name>
</gene>
<reference evidence="2 3" key="1">
    <citation type="submission" date="2018-12" db="EMBL/GenBank/DDBJ databases">
        <authorList>
            <person name="Criscuolo A."/>
        </authorList>
    </citation>
    <scope>NUCLEOTIDE SEQUENCE [LARGE SCALE GENOMIC DNA]</scope>
    <source>
        <strain evidence="2">ACIP1116241</strain>
    </source>
</reference>
<dbReference type="Proteomes" id="UP000270743">
    <property type="component" value="Unassembled WGS sequence"/>
</dbReference>
<keyword evidence="3" id="KW-1185">Reference proteome</keyword>
<name>A0A447IIW1_9RHOB</name>
<keyword evidence="1" id="KW-0732">Signal</keyword>